<sequence>MSHCLETYFDASGMYRDTDMNQSPPQISHNAAITPKIHDVPPPRGHDHYPSTAAAFTPASRFLRPLTHPRPESRKTLYRNLQRSSWSRISLPRLIDYHDRYPELRSTRSFNFLIALALRYSSFGTVQWLFRAMETAQIPHNVATQKLVVRWLVSTGFWDRAWRLVSEAKALDRRSEVARILWMEFFNGLARGVGFRRLVDREDRTTTESRHPLMVYGRRFVLLVEEQPVLSCEDSRQRVLHHVIHALLQLRQPEHASSLTKEYLNTLSRPSSPFPMKLVHLHVAFGSLRRGLPRFHEARKILMSFLFTYPFLRPTPSTLFLLLGKLRTVQRCGTLAWDTYIYFRRRWGEEVDDQRVRRRVVSLAVKEGRFDIVERILKRYPVEKALVPRVESDSADTRKGKGMQKQMWIRLLSRRQRRIRKLVYRRSDFHNGDITSLG</sequence>
<reference evidence="1 2" key="1">
    <citation type="submission" date="2015-12" db="EMBL/GenBank/DDBJ databases">
        <title>Draft genome sequence of Moniliophthora roreri, the causal agent of frosty pod rot of cacao.</title>
        <authorList>
            <person name="Aime M.C."/>
            <person name="Diaz-Valderrama J.R."/>
            <person name="Kijpornyongpan T."/>
            <person name="Phillips-Mora W."/>
        </authorList>
    </citation>
    <scope>NUCLEOTIDE SEQUENCE [LARGE SCALE GENOMIC DNA]</scope>
    <source>
        <strain evidence="1 2">MCA 2952</strain>
    </source>
</reference>
<name>A0A0W0G071_MONRR</name>
<evidence type="ECO:0008006" key="3">
    <source>
        <dbReference type="Google" id="ProtNLM"/>
    </source>
</evidence>
<evidence type="ECO:0000313" key="1">
    <source>
        <dbReference type="EMBL" id="KTB41939.1"/>
    </source>
</evidence>
<accession>A0A0W0G071</accession>
<organism evidence="1 2">
    <name type="scientific">Moniliophthora roreri</name>
    <name type="common">Frosty pod rot fungus</name>
    <name type="synonym">Monilia roreri</name>
    <dbReference type="NCBI Taxonomy" id="221103"/>
    <lineage>
        <taxon>Eukaryota</taxon>
        <taxon>Fungi</taxon>
        <taxon>Dikarya</taxon>
        <taxon>Basidiomycota</taxon>
        <taxon>Agaricomycotina</taxon>
        <taxon>Agaricomycetes</taxon>
        <taxon>Agaricomycetidae</taxon>
        <taxon>Agaricales</taxon>
        <taxon>Marasmiineae</taxon>
        <taxon>Marasmiaceae</taxon>
        <taxon>Moniliophthora</taxon>
    </lineage>
</organism>
<proteinExistence type="predicted"/>
<dbReference type="AlphaFoldDB" id="A0A0W0G071"/>
<comment type="caution">
    <text evidence="1">The sequence shown here is derived from an EMBL/GenBank/DDBJ whole genome shotgun (WGS) entry which is preliminary data.</text>
</comment>
<evidence type="ECO:0000313" key="2">
    <source>
        <dbReference type="Proteomes" id="UP000054988"/>
    </source>
</evidence>
<protein>
    <recommendedName>
        <fullName evidence="3">Pentatricopeptide repeat-containing protein</fullName>
    </recommendedName>
</protein>
<gene>
    <name evidence="1" type="ORF">WG66_5485</name>
</gene>
<dbReference type="EMBL" id="LATX01001411">
    <property type="protein sequence ID" value="KTB41939.1"/>
    <property type="molecule type" value="Genomic_DNA"/>
</dbReference>
<dbReference type="Proteomes" id="UP000054988">
    <property type="component" value="Unassembled WGS sequence"/>
</dbReference>